<reference evidence="2 3" key="1">
    <citation type="submission" date="2021-03" db="EMBL/GenBank/DDBJ databases">
        <title>novel species isolated from a fishpond in China.</title>
        <authorList>
            <person name="Lu H."/>
            <person name="Cai Z."/>
        </authorList>
    </citation>
    <scope>NUCLEOTIDE SEQUENCE [LARGE SCALE GENOMIC DNA]</scope>
    <source>
        <strain evidence="2 3">Y57</strain>
    </source>
</reference>
<name>A0ABS3D255_9ALTE</name>
<evidence type="ECO:0000256" key="1">
    <source>
        <dbReference type="SAM" id="Coils"/>
    </source>
</evidence>
<dbReference type="RefSeq" id="WP_206596363.1">
    <property type="nucleotide sequence ID" value="NZ_JAFKCS010000067.1"/>
</dbReference>
<evidence type="ECO:0008006" key="4">
    <source>
        <dbReference type="Google" id="ProtNLM"/>
    </source>
</evidence>
<gene>
    <name evidence="2" type="ORF">J0A65_21415</name>
</gene>
<evidence type="ECO:0000313" key="3">
    <source>
        <dbReference type="Proteomes" id="UP000663992"/>
    </source>
</evidence>
<evidence type="ECO:0000313" key="2">
    <source>
        <dbReference type="EMBL" id="MBN7822436.1"/>
    </source>
</evidence>
<organism evidence="2 3">
    <name type="scientific">Bowmanella yangjiangensis</name>
    <dbReference type="NCBI Taxonomy" id="2811230"/>
    <lineage>
        <taxon>Bacteria</taxon>
        <taxon>Pseudomonadati</taxon>
        <taxon>Pseudomonadota</taxon>
        <taxon>Gammaproteobacteria</taxon>
        <taxon>Alteromonadales</taxon>
        <taxon>Alteromonadaceae</taxon>
        <taxon>Bowmanella</taxon>
    </lineage>
</organism>
<dbReference type="EMBL" id="JAFKCS010000067">
    <property type="protein sequence ID" value="MBN7822436.1"/>
    <property type="molecule type" value="Genomic_DNA"/>
</dbReference>
<proteinExistence type="predicted"/>
<protein>
    <recommendedName>
        <fullName evidence="4">DUF2570 domain-containing protein</fullName>
    </recommendedName>
</protein>
<accession>A0ABS3D255</accession>
<keyword evidence="1" id="KW-0175">Coiled coil</keyword>
<sequence>MITWLKLLPSWAWAGAAGLVLALVVGGVQQVRVYSLQSQLETERSSLLEATEKLGACRATRTTLLGQVIEQNSAIAVLRSAEQERSAKAKEEQQKAEAAATNVDRQAQEVLQEQTPIGADACADASAAFDNELKRERGL</sequence>
<feature type="coiled-coil region" evidence="1">
    <location>
        <begin position="79"/>
        <end position="109"/>
    </location>
</feature>
<comment type="caution">
    <text evidence="2">The sequence shown here is derived from an EMBL/GenBank/DDBJ whole genome shotgun (WGS) entry which is preliminary data.</text>
</comment>
<dbReference type="Proteomes" id="UP000663992">
    <property type="component" value="Unassembled WGS sequence"/>
</dbReference>
<keyword evidence="3" id="KW-1185">Reference proteome</keyword>